<sequence length="493" mass="51673">MCILLKVANQGESGDHAGRHVSGDEGGSDGGGDDDRGELAGYARETPLMLPTQQAAQPQQQLAFAPAAATRQQGGASSVPRRLALEPQIYETEMTAIVSALSQVVSAGHRGSGGLGEAFAPAAVPSSSASSSASSPFATYLPFAPSPGPSISGESGSGTWAGQKRRREEESSSSSGHQLLESIPRSCRVYGDFGGGSSEQAEPSSALGAEEAKPVVMLPAAAAVTAAPPATPTEQAAQDESGERRRKYRGVRQRPWGKWAAEIRDPHKAARVWLGTFDTAEAAARAYDEAALRFRGNRAKLNFPELARVAQPMPQNFAGPVGAVPRVAAAPLPPPRPPQPPLLPSRSAYQPVQGTDMFRDYWEYSRLLQGQPSSLLEQMLYTSQLQSSEFASPSSFSVSFSTPSSSSSLSSSSPMPPPPPQLQPPSFFAPSGSAPPATFPLLYSGRHQRGSHSMQLPLPPPENQDQGGRGGSDFPPPPPPWPGSGQHPSSPSS</sequence>
<dbReference type="PROSITE" id="PS51032">
    <property type="entry name" value="AP2_ERF"/>
    <property type="match status" value="1"/>
</dbReference>
<evidence type="ECO:0000256" key="1">
    <source>
        <dbReference type="ARBA" id="ARBA00004123"/>
    </source>
</evidence>
<dbReference type="GO" id="GO:0003677">
    <property type="term" value="F:DNA binding"/>
    <property type="evidence" value="ECO:0007669"/>
    <property type="project" value="UniProtKB-KW"/>
</dbReference>
<organism evidence="9 10">
    <name type="scientific">Rhodamnia argentea</name>
    <dbReference type="NCBI Taxonomy" id="178133"/>
    <lineage>
        <taxon>Eukaryota</taxon>
        <taxon>Viridiplantae</taxon>
        <taxon>Streptophyta</taxon>
        <taxon>Embryophyta</taxon>
        <taxon>Tracheophyta</taxon>
        <taxon>Spermatophyta</taxon>
        <taxon>Magnoliopsida</taxon>
        <taxon>eudicotyledons</taxon>
        <taxon>Gunneridae</taxon>
        <taxon>Pentapetalae</taxon>
        <taxon>rosids</taxon>
        <taxon>malvids</taxon>
        <taxon>Myrtales</taxon>
        <taxon>Myrtaceae</taxon>
        <taxon>Myrtoideae</taxon>
        <taxon>Myrteae</taxon>
        <taxon>Australasian group</taxon>
        <taxon>Rhodamnia</taxon>
    </lineage>
</organism>
<evidence type="ECO:0000256" key="3">
    <source>
        <dbReference type="ARBA" id="ARBA00023125"/>
    </source>
</evidence>
<dbReference type="PANTHER" id="PTHR31190">
    <property type="entry name" value="DNA-BINDING DOMAIN"/>
    <property type="match status" value="1"/>
</dbReference>
<dbReference type="Proteomes" id="UP000827889">
    <property type="component" value="Chromosome 2"/>
</dbReference>
<evidence type="ECO:0000256" key="5">
    <source>
        <dbReference type="ARBA" id="ARBA00023242"/>
    </source>
</evidence>
<protein>
    <submittedName>
        <fullName evidence="10">Ethylene-responsive transcription factor ABR1-like</fullName>
    </submittedName>
</protein>
<dbReference type="InterPro" id="IPR016177">
    <property type="entry name" value="DNA-bd_dom_sf"/>
</dbReference>
<feature type="compositionally biased region" description="Basic and acidic residues" evidence="7">
    <location>
        <begin position="13"/>
        <end position="23"/>
    </location>
</feature>
<feature type="region of interest" description="Disordered" evidence="7">
    <location>
        <begin position="393"/>
        <end position="493"/>
    </location>
</feature>
<feature type="compositionally biased region" description="Low complexity" evidence="7">
    <location>
        <begin position="424"/>
        <end position="440"/>
    </location>
</feature>
<dbReference type="PRINTS" id="PR00367">
    <property type="entry name" value="ETHRSPELEMNT"/>
</dbReference>
<dbReference type="InterPro" id="IPR036955">
    <property type="entry name" value="AP2/ERF_dom_sf"/>
</dbReference>
<keyword evidence="2" id="KW-0805">Transcription regulation</keyword>
<evidence type="ECO:0000256" key="2">
    <source>
        <dbReference type="ARBA" id="ARBA00023015"/>
    </source>
</evidence>
<feature type="compositionally biased region" description="Pro residues" evidence="7">
    <location>
        <begin position="331"/>
        <end position="343"/>
    </location>
</feature>
<proteinExistence type="inferred from homology"/>
<accession>A0A8B8QW36</accession>
<evidence type="ECO:0000313" key="9">
    <source>
        <dbReference type="Proteomes" id="UP000827889"/>
    </source>
</evidence>
<dbReference type="RefSeq" id="XP_030550543.1">
    <property type="nucleotide sequence ID" value="XM_030694683.2"/>
</dbReference>
<feature type="compositionally biased region" description="Low complexity" evidence="7">
    <location>
        <begin position="50"/>
        <end position="73"/>
    </location>
</feature>
<dbReference type="GO" id="GO:0005634">
    <property type="term" value="C:nucleus"/>
    <property type="evidence" value="ECO:0007669"/>
    <property type="project" value="UniProtKB-SubCell"/>
</dbReference>
<feature type="region of interest" description="Disordered" evidence="7">
    <location>
        <begin position="224"/>
        <end position="250"/>
    </location>
</feature>
<name>A0A8B8QW36_9MYRT</name>
<dbReference type="SMART" id="SM00380">
    <property type="entry name" value="AP2"/>
    <property type="match status" value="1"/>
</dbReference>
<feature type="domain" description="AP2/ERF" evidence="8">
    <location>
        <begin position="247"/>
        <end position="304"/>
    </location>
</feature>
<evidence type="ECO:0000313" key="10">
    <source>
        <dbReference type="RefSeq" id="XP_030550543.1"/>
    </source>
</evidence>
<dbReference type="KEGG" id="rarg:115755307"/>
<dbReference type="AlphaFoldDB" id="A0A8B8QW36"/>
<keyword evidence="5" id="KW-0539">Nucleus</keyword>
<dbReference type="GO" id="GO:0009873">
    <property type="term" value="P:ethylene-activated signaling pathway"/>
    <property type="evidence" value="ECO:0007669"/>
    <property type="project" value="InterPro"/>
</dbReference>
<evidence type="ECO:0000259" key="8">
    <source>
        <dbReference type="PROSITE" id="PS51032"/>
    </source>
</evidence>
<dbReference type="GeneID" id="115755307"/>
<dbReference type="InterPro" id="IPR001471">
    <property type="entry name" value="AP2/ERF_dom"/>
</dbReference>
<dbReference type="PANTHER" id="PTHR31190:SF421">
    <property type="entry name" value="ETHYLENE-RESPONSIVE TRANSCRIPTION FACTOR ERF110"/>
    <property type="match status" value="1"/>
</dbReference>
<comment type="similarity">
    <text evidence="6">Belongs to the AP2/ERF transcription factor family. ERF subfamily.</text>
</comment>
<dbReference type="OrthoDB" id="1930739at2759"/>
<dbReference type="Gene3D" id="3.30.730.10">
    <property type="entry name" value="AP2/ERF domain"/>
    <property type="match status" value="1"/>
</dbReference>
<feature type="compositionally biased region" description="Low complexity" evidence="7">
    <location>
        <begin position="224"/>
        <end position="236"/>
    </location>
</feature>
<dbReference type="FunFam" id="3.30.730.10:FF:000001">
    <property type="entry name" value="Ethylene-responsive transcription factor 2"/>
    <property type="match status" value="1"/>
</dbReference>
<evidence type="ECO:0000256" key="6">
    <source>
        <dbReference type="ARBA" id="ARBA00024343"/>
    </source>
</evidence>
<feature type="compositionally biased region" description="Pro residues" evidence="7">
    <location>
        <begin position="414"/>
        <end position="423"/>
    </location>
</feature>
<feature type="region of interest" description="Disordered" evidence="7">
    <location>
        <begin position="146"/>
        <end position="181"/>
    </location>
</feature>
<feature type="compositionally biased region" description="Low complexity" evidence="7">
    <location>
        <begin position="393"/>
        <end position="413"/>
    </location>
</feature>
<dbReference type="GO" id="GO:0003700">
    <property type="term" value="F:DNA-binding transcription factor activity"/>
    <property type="evidence" value="ECO:0007669"/>
    <property type="project" value="InterPro"/>
</dbReference>
<evidence type="ECO:0000256" key="4">
    <source>
        <dbReference type="ARBA" id="ARBA00023163"/>
    </source>
</evidence>
<feature type="compositionally biased region" description="Low complexity" evidence="7">
    <location>
        <begin position="483"/>
        <end position="493"/>
    </location>
</feature>
<gene>
    <name evidence="10" type="primary">LOC115755307</name>
</gene>
<reference evidence="10" key="2">
    <citation type="submission" date="2025-08" db="UniProtKB">
        <authorList>
            <consortium name="RefSeq"/>
        </authorList>
    </citation>
    <scope>IDENTIFICATION</scope>
    <source>
        <tissue evidence="10">Leaf</tissue>
    </source>
</reference>
<feature type="region of interest" description="Disordered" evidence="7">
    <location>
        <begin position="329"/>
        <end position="349"/>
    </location>
</feature>
<feature type="compositionally biased region" description="Low complexity" evidence="7">
    <location>
        <begin position="149"/>
        <end position="158"/>
    </location>
</feature>
<dbReference type="SUPFAM" id="SSF54171">
    <property type="entry name" value="DNA-binding domain"/>
    <property type="match status" value="1"/>
</dbReference>
<evidence type="ECO:0000256" key="7">
    <source>
        <dbReference type="SAM" id="MobiDB-lite"/>
    </source>
</evidence>
<comment type="subcellular location">
    <subcellularLocation>
        <location evidence="1">Nucleus</location>
    </subcellularLocation>
</comment>
<dbReference type="Pfam" id="PF00847">
    <property type="entry name" value="AP2"/>
    <property type="match status" value="1"/>
</dbReference>
<dbReference type="CDD" id="cd00018">
    <property type="entry name" value="AP2"/>
    <property type="match status" value="1"/>
</dbReference>
<feature type="region of interest" description="Disordered" evidence="7">
    <location>
        <begin position="12"/>
        <end position="80"/>
    </location>
</feature>
<keyword evidence="3" id="KW-0238">DNA-binding</keyword>
<keyword evidence="4" id="KW-0804">Transcription</keyword>
<reference evidence="9" key="1">
    <citation type="submission" date="2025-05" db="UniProtKB">
        <authorList>
            <consortium name="RefSeq"/>
        </authorList>
    </citation>
    <scope>NUCLEOTIDE SEQUENCE [LARGE SCALE GENOMIC DNA]</scope>
</reference>
<keyword evidence="9" id="KW-1185">Reference proteome</keyword>
<dbReference type="InterPro" id="IPR044808">
    <property type="entry name" value="ERF_plant"/>
</dbReference>